<evidence type="ECO:0000256" key="7">
    <source>
        <dbReference type="SAM" id="MobiDB-lite"/>
    </source>
</evidence>
<accession>A0A0E9MLS4</accession>
<keyword evidence="8" id="KW-0812">Transmembrane</keyword>
<dbReference type="InterPro" id="IPR036909">
    <property type="entry name" value="Cyt_c-like_dom_sf"/>
</dbReference>
<dbReference type="OrthoDB" id="9805828at2"/>
<dbReference type="Proteomes" id="UP000033202">
    <property type="component" value="Unassembled WGS sequence"/>
</dbReference>
<evidence type="ECO:0000256" key="1">
    <source>
        <dbReference type="ARBA" id="ARBA00022448"/>
    </source>
</evidence>
<name>A0A0E9MLS4_9SPHN</name>
<organism evidence="10 11">
    <name type="scientific">Sphingomonas changbaiensis NBRC 104936</name>
    <dbReference type="NCBI Taxonomy" id="1219043"/>
    <lineage>
        <taxon>Bacteria</taxon>
        <taxon>Pseudomonadati</taxon>
        <taxon>Pseudomonadota</taxon>
        <taxon>Alphaproteobacteria</taxon>
        <taxon>Sphingomonadales</taxon>
        <taxon>Sphingomonadaceae</taxon>
        <taxon>Sphingomonas</taxon>
    </lineage>
</organism>
<evidence type="ECO:0000256" key="4">
    <source>
        <dbReference type="ARBA" id="ARBA00022982"/>
    </source>
</evidence>
<sequence length="231" mass="24384">MDRWEKTKIGAGIGLACSVMAVSMWIGSVLVSPTYPQQRSYAPTGVPPVDLAAVQREWPVVGSKEEREQLKGYIGHIEKASVFVSADTGIASAEAPTDLGTLLASADPEKGRRTAQVCMACHDLSQNGPNRIGPNLWGVVGRPVASHAGFAYSPALKAVGGQWTYQELDHFLTSPGRAVPGTKMTFTGLRNPRDRAHVLAYLATMSASKPPFPAPAAAPPPSPAKVTSVTP</sequence>
<gene>
    <name evidence="10" type="ORF">SCH01S_19_00560</name>
</gene>
<dbReference type="GO" id="GO:0020037">
    <property type="term" value="F:heme binding"/>
    <property type="evidence" value="ECO:0007669"/>
    <property type="project" value="InterPro"/>
</dbReference>
<evidence type="ECO:0000256" key="3">
    <source>
        <dbReference type="ARBA" id="ARBA00022723"/>
    </source>
</evidence>
<evidence type="ECO:0000256" key="8">
    <source>
        <dbReference type="SAM" id="Phobius"/>
    </source>
</evidence>
<keyword evidence="1" id="KW-0813">Transport</keyword>
<evidence type="ECO:0000256" key="2">
    <source>
        <dbReference type="ARBA" id="ARBA00022617"/>
    </source>
</evidence>
<dbReference type="InterPro" id="IPR009056">
    <property type="entry name" value="Cyt_c-like_dom"/>
</dbReference>
<keyword evidence="3 6" id="KW-0479">Metal-binding</keyword>
<keyword evidence="2 6" id="KW-0349">Heme</keyword>
<dbReference type="GO" id="GO:0046872">
    <property type="term" value="F:metal ion binding"/>
    <property type="evidence" value="ECO:0007669"/>
    <property type="project" value="UniProtKB-KW"/>
</dbReference>
<dbReference type="STRING" id="1219043.SCH01S_19_00560"/>
<dbReference type="PANTHER" id="PTHR11961">
    <property type="entry name" value="CYTOCHROME C"/>
    <property type="match status" value="1"/>
</dbReference>
<evidence type="ECO:0000256" key="6">
    <source>
        <dbReference type="PROSITE-ProRule" id="PRU00433"/>
    </source>
</evidence>
<feature type="domain" description="Cytochrome c" evidence="9">
    <location>
        <begin position="106"/>
        <end position="206"/>
    </location>
</feature>
<keyword evidence="11" id="KW-1185">Reference proteome</keyword>
<keyword evidence="4" id="KW-0249">Electron transport</keyword>
<evidence type="ECO:0000313" key="10">
    <source>
        <dbReference type="EMBL" id="GAO38752.1"/>
    </source>
</evidence>
<dbReference type="EMBL" id="BBWU01000019">
    <property type="protein sequence ID" value="GAO38752.1"/>
    <property type="molecule type" value="Genomic_DNA"/>
</dbReference>
<dbReference type="SUPFAM" id="SSF46626">
    <property type="entry name" value="Cytochrome c"/>
    <property type="match status" value="1"/>
</dbReference>
<evidence type="ECO:0000313" key="11">
    <source>
        <dbReference type="Proteomes" id="UP000033202"/>
    </source>
</evidence>
<dbReference type="AlphaFoldDB" id="A0A0E9MLS4"/>
<proteinExistence type="predicted"/>
<dbReference type="Gene3D" id="1.10.760.10">
    <property type="entry name" value="Cytochrome c-like domain"/>
    <property type="match status" value="1"/>
</dbReference>
<dbReference type="PRINTS" id="PR00604">
    <property type="entry name" value="CYTCHRMECIAB"/>
</dbReference>
<reference evidence="10 11" key="1">
    <citation type="submission" date="2015-04" db="EMBL/GenBank/DDBJ databases">
        <title>Whole genome shotgun sequence of Sphingomonas changbaiensis NBRC 104936.</title>
        <authorList>
            <person name="Katano-Makiyama Y."/>
            <person name="Hosoyama A."/>
            <person name="Hashimoto M."/>
            <person name="Noguchi M."/>
            <person name="Tsuchikane K."/>
            <person name="Ohji S."/>
            <person name="Yamazoe A."/>
            <person name="Ichikawa N."/>
            <person name="Kimura A."/>
            <person name="Fujita N."/>
        </authorList>
    </citation>
    <scope>NUCLEOTIDE SEQUENCE [LARGE SCALE GENOMIC DNA]</scope>
    <source>
        <strain evidence="10 11">NBRC 104936</strain>
    </source>
</reference>
<feature type="transmembrane region" description="Helical" evidence="8">
    <location>
        <begin position="12"/>
        <end position="31"/>
    </location>
</feature>
<feature type="compositionally biased region" description="Pro residues" evidence="7">
    <location>
        <begin position="210"/>
        <end position="223"/>
    </location>
</feature>
<dbReference type="GO" id="GO:0009055">
    <property type="term" value="F:electron transfer activity"/>
    <property type="evidence" value="ECO:0007669"/>
    <property type="project" value="InterPro"/>
</dbReference>
<keyword evidence="8" id="KW-0472">Membrane</keyword>
<keyword evidence="8" id="KW-1133">Transmembrane helix</keyword>
<feature type="region of interest" description="Disordered" evidence="7">
    <location>
        <begin position="210"/>
        <end position="231"/>
    </location>
</feature>
<keyword evidence="5 6" id="KW-0408">Iron</keyword>
<evidence type="ECO:0000256" key="5">
    <source>
        <dbReference type="ARBA" id="ARBA00023004"/>
    </source>
</evidence>
<dbReference type="InterPro" id="IPR002327">
    <property type="entry name" value="Cyt_c_1A/1B"/>
</dbReference>
<dbReference type="RefSeq" id="WP_052733775.1">
    <property type="nucleotide sequence ID" value="NZ_BBWU01000019.1"/>
</dbReference>
<protein>
    <submittedName>
        <fullName evidence="10">Cytochrome c family protein</fullName>
    </submittedName>
</protein>
<comment type="caution">
    <text evidence="10">The sequence shown here is derived from an EMBL/GenBank/DDBJ whole genome shotgun (WGS) entry which is preliminary data.</text>
</comment>
<dbReference type="PROSITE" id="PS51007">
    <property type="entry name" value="CYTC"/>
    <property type="match status" value="1"/>
</dbReference>
<evidence type="ECO:0000259" key="9">
    <source>
        <dbReference type="PROSITE" id="PS51007"/>
    </source>
</evidence>